<evidence type="ECO:0000256" key="4">
    <source>
        <dbReference type="ARBA" id="ARBA00023315"/>
    </source>
</evidence>
<dbReference type="Gene3D" id="2.160.10.10">
    <property type="entry name" value="Hexapeptide repeat proteins"/>
    <property type="match status" value="1"/>
</dbReference>
<dbReference type="PANTHER" id="PTHR43300:SF11">
    <property type="entry name" value="ACETYLTRANSFERASE RV3034C-RELATED"/>
    <property type="match status" value="1"/>
</dbReference>
<dbReference type="InterPro" id="IPR050179">
    <property type="entry name" value="Trans_hexapeptide_repeat"/>
</dbReference>
<dbReference type="CDD" id="cd03349">
    <property type="entry name" value="LbH_XAT"/>
    <property type="match status" value="1"/>
</dbReference>
<reference evidence="5" key="1">
    <citation type="submission" date="2020-09" db="EMBL/GenBank/DDBJ databases">
        <title>Pelagicoccus enzymogenes sp. nov. with an EPS production, isolated from marine sediment.</title>
        <authorList>
            <person name="Feng X."/>
        </authorList>
    </citation>
    <scope>NUCLEOTIDE SEQUENCE</scope>
    <source>
        <strain evidence="5">NFK12</strain>
    </source>
</reference>
<evidence type="ECO:0000313" key="5">
    <source>
        <dbReference type="EMBL" id="MBD5782414.1"/>
    </source>
</evidence>
<dbReference type="SUPFAM" id="SSF51161">
    <property type="entry name" value="Trimeric LpxA-like enzymes"/>
    <property type="match status" value="1"/>
</dbReference>
<evidence type="ECO:0000256" key="3">
    <source>
        <dbReference type="ARBA" id="ARBA00022737"/>
    </source>
</evidence>
<dbReference type="AlphaFoldDB" id="A0A927IK09"/>
<sequence length="219" mass="23962">MNPNALYPIDGFTNTLLLKPLIADSDVSNVSAGDYSYYSNFDDPTKFLTESVLYNFGLSQTSLNIGKFCAIAHGAKFIMADANHATSGISTFPFAVFGGEWAEHLPITEYPFKAYKDIEIGDDVWIGMNATILPGVTIGSGSIIGANAVVSSDIPPYSIAVGNPAKVVKRRYAEEEIDFLLRLAWWNWSDDVLESAIPTLVKGNVKEIATFAKKHDLYH</sequence>
<dbReference type="Pfam" id="PF00132">
    <property type="entry name" value="Hexapep"/>
    <property type="match status" value="1"/>
</dbReference>
<comment type="similarity">
    <text evidence="1">Belongs to the transferase hexapeptide repeat family.</text>
</comment>
<keyword evidence="3" id="KW-0677">Repeat</keyword>
<dbReference type="PANTHER" id="PTHR43300">
    <property type="entry name" value="ACETYLTRANSFERASE"/>
    <property type="match status" value="1"/>
</dbReference>
<organism evidence="5 6">
    <name type="scientific">Pelagicoccus enzymogenes</name>
    <dbReference type="NCBI Taxonomy" id="2773457"/>
    <lineage>
        <taxon>Bacteria</taxon>
        <taxon>Pseudomonadati</taxon>
        <taxon>Verrucomicrobiota</taxon>
        <taxon>Opitutia</taxon>
        <taxon>Puniceicoccales</taxon>
        <taxon>Pelagicoccaceae</taxon>
        <taxon>Pelagicoccus</taxon>
    </lineage>
</organism>
<dbReference type="InterPro" id="IPR011004">
    <property type="entry name" value="Trimer_LpxA-like_sf"/>
</dbReference>
<proteinExistence type="inferred from homology"/>
<dbReference type="InterPro" id="IPR001451">
    <property type="entry name" value="Hexapep"/>
</dbReference>
<evidence type="ECO:0000313" key="6">
    <source>
        <dbReference type="Proteomes" id="UP000622317"/>
    </source>
</evidence>
<keyword evidence="6" id="KW-1185">Reference proteome</keyword>
<dbReference type="Proteomes" id="UP000622317">
    <property type="component" value="Unassembled WGS sequence"/>
</dbReference>
<gene>
    <name evidence="5" type="ORF">IEN85_23140</name>
</gene>
<dbReference type="EMBL" id="JACYFG010000061">
    <property type="protein sequence ID" value="MBD5782414.1"/>
    <property type="molecule type" value="Genomic_DNA"/>
</dbReference>
<evidence type="ECO:0000256" key="1">
    <source>
        <dbReference type="ARBA" id="ARBA00007274"/>
    </source>
</evidence>
<protein>
    <submittedName>
        <fullName evidence="5">CatB-related O-acetyltransferase</fullName>
    </submittedName>
</protein>
<name>A0A927IK09_9BACT</name>
<evidence type="ECO:0000256" key="2">
    <source>
        <dbReference type="ARBA" id="ARBA00022679"/>
    </source>
</evidence>
<accession>A0A927IK09</accession>
<dbReference type="GO" id="GO:0016746">
    <property type="term" value="F:acyltransferase activity"/>
    <property type="evidence" value="ECO:0007669"/>
    <property type="project" value="UniProtKB-KW"/>
</dbReference>
<keyword evidence="2" id="KW-0808">Transferase</keyword>
<keyword evidence="4" id="KW-0012">Acyltransferase</keyword>
<dbReference type="RefSeq" id="WP_191619497.1">
    <property type="nucleotide sequence ID" value="NZ_JACYFG010000061.1"/>
</dbReference>
<comment type="caution">
    <text evidence="5">The sequence shown here is derived from an EMBL/GenBank/DDBJ whole genome shotgun (WGS) entry which is preliminary data.</text>
</comment>
<dbReference type="InterPro" id="IPR018357">
    <property type="entry name" value="Hexapep_transf_CS"/>
</dbReference>
<dbReference type="PROSITE" id="PS00101">
    <property type="entry name" value="HEXAPEP_TRANSFERASES"/>
    <property type="match status" value="1"/>
</dbReference>